<evidence type="ECO:0000313" key="1">
    <source>
        <dbReference type="EMBL" id="CAB1444840.1"/>
    </source>
</evidence>
<keyword evidence="2" id="KW-1185">Reference proteome</keyword>
<comment type="caution">
    <text evidence="1">The sequence shown here is derived from an EMBL/GenBank/DDBJ whole genome shotgun (WGS) entry which is preliminary data.</text>
</comment>
<dbReference type="AlphaFoldDB" id="A0A9N7Z0A3"/>
<dbReference type="Proteomes" id="UP001153269">
    <property type="component" value="Unassembled WGS sequence"/>
</dbReference>
<dbReference type="EMBL" id="CADEAL010003469">
    <property type="protein sequence ID" value="CAB1444840.1"/>
    <property type="molecule type" value="Genomic_DNA"/>
</dbReference>
<accession>A0A9N7Z0A3</accession>
<evidence type="ECO:0000313" key="2">
    <source>
        <dbReference type="Proteomes" id="UP001153269"/>
    </source>
</evidence>
<organism evidence="1 2">
    <name type="scientific">Pleuronectes platessa</name>
    <name type="common">European plaice</name>
    <dbReference type="NCBI Taxonomy" id="8262"/>
    <lineage>
        <taxon>Eukaryota</taxon>
        <taxon>Metazoa</taxon>
        <taxon>Chordata</taxon>
        <taxon>Craniata</taxon>
        <taxon>Vertebrata</taxon>
        <taxon>Euteleostomi</taxon>
        <taxon>Actinopterygii</taxon>
        <taxon>Neopterygii</taxon>
        <taxon>Teleostei</taxon>
        <taxon>Neoteleostei</taxon>
        <taxon>Acanthomorphata</taxon>
        <taxon>Carangaria</taxon>
        <taxon>Pleuronectiformes</taxon>
        <taxon>Pleuronectoidei</taxon>
        <taxon>Pleuronectidae</taxon>
        <taxon>Pleuronectes</taxon>
    </lineage>
</organism>
<protein>
    <submittedName>
        <fullName evidence="1">Uncharacterized protein</fullName>
    </submittedName>
</protein>
<name>A0A9N7Z0A3_PLEPL</name>
<sequence length="111" mass="12527">MQSPHRDASKNRDISRPLVWNLVKLNPFSTSSCGAHDPAAHIFLQRTSSPHITMRHHVRHTSSCGAHHPAAHMILRLTSSCSAHRRTSSCSAHHPEAHFILRRTSKEDSWN</sequence>
<gene>
    <name evidence="1" type="ORF">PLEPLA_LOCUS32558</name>
</gene>
<reference evidence="1" key="1">
    <citation type="submission" date="2020-03" db="EMBL/GenBank/DDBJ databases">
        <authorList>
            <person name="Weist P."/>
        </authorList>
    </citation>
    <scope>NUCLEOTIDE SEQUENCE</scope>
</reference>
<proteinExistence type="predicted"/>